<dbReference type="GO" id="GO:0005975">
    <property type="term" value="P:carbohydrate metabolic process"/>
    <property type="evidence" value="ECO:0007669"/>
    <property type="project" value="InterPro"/>
</dbReference>
<keyword evidence="3" id="KW-1185">Reference proteome</keyword>
<proteinExistence type="predicted"/>
<dbReference type="PANTHER" id="PTHR47561">
    <property type="entry name" value="POLYSACCHARIDE DEACETYLASE FAMILY PROTEIN (AFU_ORTHOLOGUE AFUA_6G05030)"/>
    <property type="match status" value="1"/>
</dbReference>
<dbReference type="EMBL" id="JACXAE010000061">
    <property type="protein sequence ID" value="MBD2773878.1"/>
    <property type="molecule type" value="Genomic_DNA"/>
</dbReference>
<accession>A0A8J6XTZ9</accession>
<evidence type="ECO:0000313" key="3">
    <source>
        <dbReference type="Proteomes" id="UP000629098"/>
    </source>
</evidence>
<evidence type="ECO:0000313" key="2">
    <source>
        <dbReference type="EMBL" id="MBD2773878.1"/>
    </source>
</evidence>
<dbReference type="InterPro" id="IPR045235">
    <property type="entry name" value="PuuE_HpPgdA-like"/>
</dbReference>
<reference evidence="2" key="1">
    <citation type="submission" date="2020-09" db="EMBL/GenBank/DDBJ databases">
        <title>Iningainema tapete sp. nov. (Scytonemataceae, Cyanobacteria) from greenhouses in central Florida (USA) produces two types of nodularin with biosynthetic potential for microcystin-LR and anabaenopeptins.</title>
        <authorList>
            <person name="Berthold D.E."/>
            <person name="Lefler F.W."/>
            <person name="Huang I.-S."/>
            <person name="Abdulla H."/>
            <person name="Zimba P.V."/>
            <person name="Laughinghouse H.D. IV."/>
        </authorList>
    </citation>
    <scope>NUCLEOTIDE SEQUENCE</scope>
    <source>
        <strain evidence="2">BLCCT55</strain>
    </source>
</reference>
<name>A0A8J6XTZ9_9CYAN</name>
<sequence length="256" mass="30270">MNKLILLSFDLEEFDIPEEYGENVDETVKFAVSYQGLKEVLCILEKLNIKVTFFVTANFAIHHKAIIQQISQKHEVASHGFYHSEFKLEDLQKSRQTLAEIINQEVVGFRMPRLKQVDDTEIALAGYKYNSSMNPTYIPGRYNNFFQPRTVYVSNNLMNIPVSVTPLFRFPLFWLSFKNFPLSLIKLASRLTLEKDRYINLYFHPWEFTDISNFHLPKYITKYSGQQMVERLQDYLTWLKCQGEFICLKEYANSRR</sequence>
<dbReference type="CDD" id="cd10941">
    <property type="entry name" value="CE4_PuuE_HpPgdA_like_2"/>
    <property type="match status" value="1"/>
</dbReference>
<protein>
    <submittedName>
        <fullName evidence="2">Polysaccharide deacetylase family protein</fullName>
    </submittedName>
</protein>
<dbReference type="GO" id="GO:0016810">
    <property type="term" value="F:hydrolase activity, acting on carbon-nitrogen (but not peptide) bonds"/>
    <property type="evidence" value="ECO:0007669"/>
    <property type="project" value="InterPro"/>
</dbReference>
<gene>
    <name evidence="2" type="ORF">ICL16_17810</name>
</gene>
<dbReference type="Gene3D" id="3.20.20.370">
    <property type="entry name" value="Glycoside hydrolase/deacetylase"/>
    <property type="match status" value="1"/>
</dbReference>
<dbReference type="InterPro" id="IPR002509">
    <property type="entry name" value="NODB_dom"/>
</dbReference>
<comment type="caution">
    <text evidence="2">The sequence shown here is derived from an EMBL/GenBank/DDBJ whole genome shotgun (WGS) entry which is preliminary data.</text>
</comment>
<organism evidence="2 3">
    <name type="scientific">Iningainema tapete BLCC-T55</name>
    <dbReference type="NCBI Taxonomy" id="2748662"/>
    <lineage>
        <taxon>Bacteria</taxon>
        <taxon>Bacillati</taxon>
        <taxon>Cyanobacteriota</taxon>
        <taxon>Cyanophyceae</taxon>
        <taxon>Nostocales</taxon>
        <taxon>Scytonemataceae</taxon>
        <taxon>Iningainema tapete</taxon>
    </lineage>
</organism>
<dbReference type="Proteomes" id="UP000629098">
    <property type="component" value="Unassembled WGS sequence"/>
</dbReference>
<dbReference type="PANTHER" id="PTHR47561:SF1">
    <property type="entry name" value="POLYSACCHARIDE DEACETYLASE FAMILY PROTEIN (AFU_ORTHOLOGUE AFUA_6G05030)"/>
    <property type="match status" value="1"/>
</dbReference>
<dbReference type="Pfam" id="PF01522">
    <property type="entry name" value="Polysacc_deac_1"/>
    <property type="match status" value="1"/>
</dbReference>
<dbReference type="AlphaFoldDB" id="A0A8J6XTZ9"/>
<dbReference type="SUPFAM" id="SSF88713">
    <property type="entry name" value="Glycoside hydrolase/deacetylase"/>
    <property type="match status" value="1"/>
</dbReference>
<feature type="domain" description="NodB homology" evidence="1">
    <location>
        <begin position="37"/>
        <end position="127"/>
    </location>
</feature>
<dbReference type="InterPro" id="IPR011330">
    <property type="entry name" value="Glyco_hydro/deAcase_b/a-brl"/>
</dbReference>
<dbReference type="RefSeq" id="WP_190830187.1">
    <property type="nucleotide sequence ID" value="NZ_CAWPPI010000061.1"/>
</dbReference>
<evidence type="ECO:0000259" key="1">
    <source>
        <dbReference type="Pfam" id="PF01522"/>
    </source>
</evidence>